<dbReference type="EMBL" id="JBBPFD010000200">
    <property type="protein sequence ID" value="KAK7879786.1"/>
    <property type="molecule type" value="Genomic_DNA"/>
</dbReference>
<evidence type="ECO:0000256" key="1">
    <source>
        <dbReference type="SAM" id="MobiDB-lite"/>
    </source>
</evidence>
<evidence type="ECO:0000313" key="3">
    <source>
        <dbReference type="Proteomes" id="UP001460270"/>
    </source>
</evidence>
<organism evidence="2 3">
    <name type="scientific">Mugilogobius chulae</name>
    <name type="common">yellowstripe goby</name>
    <dbReference type="NCBI Taxonomy" id="88201"/>
    <lineage>
        <taxon>Eukaryota</taxon>
        <taxon>Metazoa</taxon>
        <taxon>Chordata</taxon>
        <taxon>Craniata</taxon>
        <taxon>Vertebrata</taxon>
        <taxon>Euteleostomi</taxon>
        <taxon>Actinopterygii</taxon>
        <taxon>Neopterygii</taxon>
        <taxon>Teleostei</taxon>
        <taxon>Neoteleostei</taxon>
        <taxon>Acanthomorphata</taxon>
        <taxon>Gobiaria</taxon>
        <taxon>Gobiiformes</taxon>
        <taxon>Gobioidei</taxon>
        <taxon>Gobiidae</taxon>
        <taxon>Gobionellinae</taxon>
        <taxon>Mugilogobius</taxon>
    </lineage>
</organism>
<reference evidence="3" key="1">
    <citation type="submission" date="2024-04" db="EMBL/GenBank/DDBJ databases">
        <title>Salinicola lusitanus LLJ914,a marine bacterium isolated from the Okinawa Trough.</title>
        <authorList>
            <person name="Li J."/>
        </authorList>
    </citation>
    <scope>NUCLEOTIDE SEQUENCE [LARGE SCALE GENOMIC DNA]</scope>
</reference>
<accession>A0AAW0MTK0</accession>
<protein>
    <submittedName>
        <fullName evidence="2">Uncharacterized protein</fullName>
    </submittedName>
</protein>
<feature type="compositionally biased region" description="Polar residues" evidence="1">
    <location>
        <begin position="285"/>
        <end position="297"/>
    </location>
</feature>
<name>A0AAW0MTK0_9GOBI</name>
<sequence>MGEGEPLEEEGPLEEDPEGEEPEREEPEGEGSEPMGEEEEGGDRPEGEEQSWEAGLGTSGAEAGVTGATDVTGAESGAAEATGAGATGAEPSSSWKWRLRRLERGWAHRPSNEAMRTRRQQTPEQANFDVLGANLQCKFAGRLKTQVYIDLTCKLDALDTPTLWSERSITGLSHYMHLRSAPLRSDCRINCAAVLMNEDRSTSSVCAAQGSASAPSLRRRVQLQPEPTLIKQEPEERRVKQEERPPQFTVCVTAEDISAHLHKQEERPSQVTVCVAPEDICADSHLNSETDAQTQNSEETDNDEDWAETFSCSEAQLEFLGCTDT</sequence>
<comment type="caution">
    <text evidence="2">The sequence shown here is derived from an EMBL/GenBank/DDBJ whole genome shotgun (WGS) entry which is preliminary data.</text>
</comment>
<feature type="region of interest" description="Disordered" evidence="1">
    <location>
        <begin position="285"/>
        <end position="304"/>
    </location>
</feature>
<feature type="region of interest" description="Disordered" evidence="1">
    <location>
        <begin position="1"/>
        <end position="67"/>
    </location>
</feature>
<feature type="compositionally biased region" description="Basic and acidic residues" evidence="1">
    <location>
        <begin position="232"/>
        <end position="244"/>
    </location>
</feature>
<feature type="region of interest" description="Disordered" evidence="1">
    <location>
        <begin position="224"/>
        <end position="244"/>
    </location>
</feature>
<gene>
    <name evidence="2" type="ORF">WMY93_033540</name>
</gene>
<feature type="compositionally biased region" description="Acidic residues" evidence="1">
    <location>
        <begin position="1"/>
        <end position="41"/>
    </location>
</feature>
<keyword evidence="3" id="KW-1185">Reference proteome</keyword>
<dbReference type="AlphaFoldDB" id="A0AAW0MTK0"/>
<dbReference type="Proteomes" id="UP001460270">
    <property type="component" value="Unassembled WGS sequence"/>
</dbReference>
<proteinExistence type="predicted"/>
<evidence type="ECO:0000313" key="2">
    <source>
        <dbReference type="EMBL" id="KAK7879786.1"/>
    </source>
</evidence>